<protein>
    <submittedName>
        <fullName evidence="1">Uncharacterized protein</fullName>
    </submittedName>
</protein>
<name>A0AAD4DDU6_9FUNG</name>
<keyword evidence="2" id="KW-1185">Reference proteome</keyword>
<sequence length="596" mass="69587">MDVQVRLSRLLPYMRFVTVLKLTMKMRANLDLRTVFTQCPDLQVLHIRTTSTFRLLGPWVPMEIFPSSTLSLQQPQLQQQEDHDQDHELKTKQGPLSAAFSSKVLALRELVLERAHFYQASLERLLCITPYLDTLRLIDLNRHSWLASYPAPVEYDQQRLIRFLQNPSFPQQPKIIPLKSFSFSIASKLNHNHDRDIQTAYKELSPTSREMTFYVEDLSVPLLKYLREEVANVVTTLELRYNDIHRFSPDPVLHRYMCSSPHLVHLKAPNTFYLVDLLDIHGRMESVTRRITGRTGGTNSLMGPPGIWVCKNLETLHLSFRATSNTNNSSNSTTIATGGTPKINSRIVFGYISRVCPELKDLQLRAAENFYWPAWTPHGDGATITQRQRLHLTLDSGFCLLARLTRLEQLNLGCISWSGASTGFVSRNTVWNLELVDLDWILEEGHRDVRRREMRRRVIAERWEYLLYEERVNKLQEAMETNWWVSRTRKMVPHSTTTNTSNTNKQVLRGRTDPEIHEQLKNLGLLVDVKDMLEEMEVENERQGKEEGREGWYFKCWPMLRWMQIYHSTEYGRSKEREVRRLLTHPQDLIKTSGDR</sequence>
<dbReference type="EMBL" id="JAAAIL010000480">
    <property type="protein sequence ID" value="KAG0275435.1"/>
    <property type="molecule type" value="Genomic_DNA"/>
</dbReference>
<dbReference type="Proteomes" id="UP001194580">
    <property type="component" value="Unassembled WGS sequence"/>
</dbReference>
<dbReference type="AlphaFoldDB" id="A0AAD4DDU6"/>
<organism evidence="1 2">
    <name type="scientific">Linnemannia exigua</name>
    <dbReference type="NCBI Taxonomy" id="604196"/>
    <lineage>
        <taxon>Eukaryota</taxon>
        <taxon>Fungi</taxon>
        <taxon>Fungi incertae sedis</taxon>
        <taxon>Mucoromycota</taxon>
        <taxon>Mortierellomycotina</taxon>
        <taxon>Mortierellomycetes</taxon>
        <taxon>Mortierellales</taxon>
        <taxon>Mortierellaceae</taxon>
        <taxon>Linnemannia</taxon>
    </lineage>
</organism>
<comment type="caution">
    <text evidence="1">The sequence shown here is derived from an EMBL/GenBank/DDBJ whole genome shotgun (WGS) entry which is preliminary data.</text>
</comment>
<reference evidence="1" key="1">
    <citation type="journal article" date="2020" name="Fungal Divers.">
        <title>Resolving the Mortierellaceae phylogeny through synthesis of multi-gene phylogenetics and phylogenomics.</title>
        <authorList>
            <person name="Vandepol N."/>
            <person name="Liber J."/>
            <person name="Desiro A."/>
            <person name="Na H."/>
            <person name="Kennedy M."/>
            <person name="Barry K."/>
            <person name="Grigoriev I.V."/>
            <person name="Miller A.N."/>
            <person name="O'Donnell K."/>
            <person name="Stajich J.E."/>
            <person name="Bonito G."/>
        </authorList>
    </citation>
    <scope>NUCLEOTIDE SEQUENCE</scope>
    <source>
        <strain evidence="1">NRRL 28262</strain>
    </source>
</reference>
<evidence type="ECO:0000313" key="2">
    <source>
        <dbReference type="Proteomes" id="UP001194580"/>
    </source>
</evidence>
<gene>
    <name evidence="1" type="ORF">BGZ95_008799</name>
</gene>
<proteinExistence type="predicted"/>
<evidence type="ECO:0000313" key="1">
    <source>
        <dbReference type="EMBL" id="KAG0275435.1"/>
    </source>
</evidence>
<accession>A0AAD4DDU6</accession>